<dbReference type="Pfam" id="PF01393">
    <property type="entry name" value="Chromo_shadow"/>
    <property type="match status" value="1"/>
</dbReference>
<feature type="compositionally biased region" description="Basic and acidic residues" evidence="3">
    <location>
        <begin position="126"/>
        <end position="135"/>
    </location>
</feature>
<keyword evidence="2" id="KW-0539">Nucleus</keyword>
<sequence length="242" mass="28700">MDYRLGTMYSEQYEVEKVLKRRIRRGKLEYFLKWKGYGDEDNTWEPKENISTVLILDFELQNSKKSKKPTNGEEEEPSTRPRKRVPVAPTSPSPPKKTVRVGKSTTKKAKMEKKTDVRSTSVRGQRLRDSESEPELRTEFIKDMDEVNGQRHFKIQWKGKDATELVPVSYAKIKWPQQVIAFYEQRIRWETNTWKAPNKLEKNPMNPPEIEPMIQRKLIMIVLLLIVLLLIVFNYKYSYIVY</sequence>
<keyword evidence="4" id="KW-0812">Transmembrane</keyword>
<feature type="compositionally biased region" description="Basic residues" evidence="3">
    <location>
        <begin position="97"/>
        <end position="111"/>
    </location>
</feature>
<dbReference type="PRINTS" id="PR00504">
    <property type="entry name" value="CHROMODOMAIN"/>
</dbReference>
<gene>
    <name evidence="6" type="ORF">ODALV1_LOCUS17991</name>
</gene>
<evidence type="ECO:0000259" key="5">
    <source>
        <dbReference type="PROSITE" id="PS50013"/>
    </source>
</evidence>
<dbReference type="SMART" id="SM00300">
    <property type="entry name" value="ChSh"/>
    <property type="match status" value="1"/>
</dbReference>
<keyword evidence="4" id="KW-0472">Membrane</keyword>
<evidence type="ECO:0000256" key="3">
    <source>
        <dbReference type="SAM" id="MobiDB-lite"/>
    </source>
</evidence>
<feature type="transmembrane region" description="Helical" evidence="4">
    <location>
        <begin position="218"/>
        <end position="237"/>
    </location>
</feature>
<dbReference type="InterPro" id="IPR008251">
    <property type="entry name" value="Chromo_shadow_dom"/>
</dbReference>
<dbReference type="Gene3D" id="2.40.50.40">
    <property type="match status" value="2"/>
</dbReference>
<comment type="subcellular location">
    <subcellularLocation>
        <location evidence="1">Nucleus</location>
    </subcellularLocation>
</comment>
<name>A0ABP1R2A9_9HEXA</name>
<dbReference type="Pfam" id="PF00385">
    <property type="entry name" value="Chromo"/>
    <property type="match status" value="1"/>
</dbReference>
<organism evidence="6 7">
    <name type="scientific">Orchesella dallaii</name>
    <dbReference type="NCBI Taxonomy" id="48710"/>
    <lineage>
        <taxon>Eukaryota</taxon>
        <taxon>Metazoa</taxon>
        <taxon>Ecdysozoa</taxon>
        <taxon>Arthropoda</taxon>
        <taxon>Hexapoda</taxon>
        <taxon>Collembola</taxon>
        <taxon>Entomobryomorpha</taxon>
        <taxon>Entomobryoidea</taxon>
        <taxon>Orchesellidae</taxon>
        <taxon>Orchesellinae</taxon>
        <taxon>Orchesella</taxon>
    </lineage>
</organism>
<evidence type="ECO:0000256" key="2">
    <source>
        <dbReference type="ARBA" id="ARBA00023242"/>
    </source>
</evidence>
<reference evidence="6 7" key="1">
    <citation type="submission" date="2024-08" db="EMBL/GenBank/DDBJ databases">
        <authorList>
            <person name="Cucini C."/>
            <person name="Frati F."/>
        </authorList>
    </citation>
    <scope>NUCLEOTIDE SEQUENCE [LARGE SCALE GENOMIC DNA]</scope>
</reference>
<evidence type="ECO:0000256" key="1">
    <source>
        <dbReference type="ARBA" id="ARBA00004123"/>
    </source>
</evidence>
<dbReference type="PROSITE" id="PS00598">
    <property type="entry name" value="CHROMO_1"/>
    <property type="match status" value="1"/>
</dbReference>
<proteinExistence type="predicted"/>
<dbReference type="Proteomes" id="UP001642540">
    <property type="component" value="Unassembled WGS sequence"/>
</dbReference>
<evidence type="ECO:0000313" key="6">
    <source>
        <dbReference type="EMBL" id="CAL8118116.1"/>
    </source>
</evidence>
<accession>A0ABP1R2A9</accession>
<dbReference type="InterPro" id="IPR023779">
    <property type="entry name" value="Chromodomain_CS"/>
</dbReference>
<dbReference type="InterPro" id="IPR000953">
    <property type="entry name" value="Chromo/chromo_shadow_dom"/>
</dbReference>
<dbReference type="InterPro" id="IPR017984">
    <property type="entry name" value="Chromo_dom_subgr"/>
</dbReference>
<feature type="region of interest" description="Disordered" evidence="3">
    <location>
        <begin position="62"/>
        <end position="135"/>
    </location>
</feature>
<dbReference type="PROSITE" id="PS50013">
    <property type="entry name" value="CHROMO_2"/>
    <property type="match status" value="2"/>
</dbReference>
<dbReference type="CDD" id="cd00024">
    <property type="entry name" value="CD_CSD"/>
    <property type="match status" value="1"/>
</dbReference>
<evidence type="ECO:0000313" key="7">
    <source>
        <dbReference type="Proteomes" id="UP001642540"/>
    </source>
</evidence>
<feature type="domain" description="Chromo" evidence="5">
    <location>
        <begin position="136"/>
        <end position="194"/>
    </location>
</feature>
<dbReference type="EMBL" id="CAXLJM020000057">
    <property type="protein sequence ID" value="CAL8118116.1"/>
    <property type="molecule type" value="Genomic_DNA"/>
</dbReference>
<evidence type="ECO:0000256" key="4">
    <source>
        <dbReference type="SAM" id="Phobius"/>
    </source>
</evidence>
<keyword evidence="4" id="KW-1133">Transmembrane helix</keyword>
<dbReference type="InterPro" id="IPR023780">
    <property type="entry name" value="Chromo_domain"/>
</dbReference>
<dbReference type="SMART" id="SM00298">
    <property type="entry name" value="CHROMO"/>
    <property type="match status" value="2"/>
</dbReference>
<dbReference type="InterPro" id="IPR016197">
    <property type="entry name" value="Chromo-like_dom_sf"/>
</dbReference>
<feature type="domain" description="Chromo" evidence="5">
    <location>
        <begin position="13"/>
        <end position="72"/>
    </location>
</feature>
<dbReference type="CDD" id="cd00034">
    <property type="entry name" value="CSD"/>
    <property type="match status" value="1"/>
</dbReference>
<comment type="caution">
    <text evidence="6">The sequence shown here is derived from an EMBL/GenBank/DDBJ whole genome shotgun (WGS) entry which is preliminary data.</text>
</comment>
<dbReference type="InterPro" id="IPR051219">
    <property type="entry name" value="Heterochromatin_chromo-domain"/>
</dbReference>
<protein>
    <recommendedName>
        <fullName evidence="5">Chromo domain-containing protein</fullName>
    </recommendedName>
</protein>
<keyword evidence="7" id="KW-1185">Reference proteome</keyword>
<dbReference type="PANTHER" id="PTHR22812">
    <property type="entry name" value="CHROMOBOX PROTEIN"/>
    <property type="match status" value="1"/>
</dbReference>
<dbReference type="SUPFAM" id="SSF54160">
    <property type="entry name" value="Chromo domain-like"/>
    <property type="match status" value="2"/>
</dbReference>